<sequence>MKTLYEFIGSTVSCYIENEVITIAIGNDEIDPSEYIIITRLDEYDNPDEISDVATGFQTSLSEYESAAAVAEIKLHGNEMKILIKPKKITEVGAEHIKITLATDGGAMSQPTKYLHCIFDDFAAYLSSIYPDDCSAKMRSPKGTFGKF</sequence>
<evidence type="ECO:0000313" key="2">
    <source>
        <dbReference type="Proteomes" id="UP000785613"/>
    </source>
</evidence>
<gene>
    <name evidence="1" type="ORF">F0185_33775</name>
</gene>
<comment type="caution">
    <text evidence="1">The sequence shown here is derived from an EMBL/GenBank/DDBJ whole genome shotgun (WGS) entry which is preliminary data.</text>
</comment>
<organism evidence="1 2">
    <name type="scientific">Massilia rubra</name>
    <dbReference type="NCBI Taxonomy" id="2607910"/>
    <lineage>
        <taxon>Bacteria</taxon>
        <taxon>Pseudomonadati</taxon>
        <taxon>Pseudomonadota</taxon>
        <taxon>Betaproteobacteria</taxon>
        <taxon>Burkholderiales</taxon>
        <taxon>Oxalobacteraceae</taxon>
        <taxon>Telluria group</taxon>
        <taxon>Massilia</taxon>
    </lineage>
</organism>
<dbReference type="RefSeq" id="WP_167233086.1">
    <property type="nucleotide sequence ID" value="NZ_VUYU01000063.1"/>
</dbReference>
<protein>
    <recommendedName>
        <fullName evidence="3">DUF1795 domain-containing protein</fullName>
    </recommendedName>
</protein>
<proteinExistence type="predicted"/>
<reference evidence="1 2" key="1">
    <citation type="submission" date="2019-09" db="EMBL/GenBank/DDBJ databases">
        <title>Taxonomy of Antarctic Massilia spp.: description of Massilia rubra sp. nov., Massilia aquatica sp. nov., Massilia mucilaginosa sp. nov., Massilia frigida sp. nov. isolated from streams, lakes and regoliths.</title>
        <authorList>
            <person name="Holochova P."/>
            <person name="Sedlacek I."/>
            <person name="Kralova S."/>
            <person name="Maslanova I."/>
            <person name="Busse H.-J."/>
            <person name="Stankova E."/>
            <person name="Vrbovska V."/>
            <person name="Kovarovic V."/>
            <person name="Bartak M."/>
            <person name="Svec P."/>
            <person name="Pantucek R."/>
        </authorList>
    </citation>
    <scope>NUCLEOTIDE SEQUENCE [LARGE SCALE GENOMIC DNA]</scope>
    <source>
        <strain evidence="1 2">CCM 8692</strain>
    </source>
</reference>
<dbReference type="Proteomes" id="UP000785613">
    <property type="component" value="Unassembled WGS sequence"/>
</dbReference>
<evidence type="ECO:0000313" key="1">
    <source>
        <dbReference type="EMBL" id="NHZ38518.1"/>
    </source>
</evidence>
<name>A0ABX0LUI7_9BURK</name>
<accession>A0ABX0LUI7</accession>
<keyword evidence="2" id="KW-1185">Reference proteome</keyword>
<dbReference type="EMBL" id="VUYU01000063">
    <property type="protein sequence ID" value="NHZ38518.1"/>
    <property type="molecule type" value="Genomic_DNA"/>
</dbReference>
<evidence type="ECO:0008006" key="3">
    <source>
        <dbReference type="Google" id="ProtNLM"/>
    </source>
</evidence>